<keyword evidence="3" id="KW-1185">Reference proteome</keyword>
<feature type="region of interest" description="Disordered" evidence="1">
    <location>
        <begin position="139"/>
        <end position="158"/>
    </location>
</feature>
<evidence type="ECO:0000313" key="2">
    <source>
        <dbReference type="EMBL" id="MBB5710833.1"/>
    </source>
</evidence>
<protein>
    <submittedName>
        <fullName evidence="2">Peptidoglycan L-alanyl-D-glutamate endopeptidase CwlK</fullName>
        <ecNumber evidence="2">3.4.-.-</ecNumber>
    </submittedName>
</protein>
<reference evidence="2 3" key="1">
    <citation type="submission" date="2020-08" db="EMBL/GenBank/DDBJ databases">
        <title>Genomic Encyclopedia of Type Strains, Phase IV (KMG-IV): sequencing the most valuable type-strain genomes for metagenomic binning, comparative biology and taxonomic classification.</title>
        <authorList>
            <person name="Goeker M."/>
        </authorList>
    </citation>
    <scope>NUCLEOTIDE SEQUENCE [LARGE SCALE GENOMIC DNA]</scope>
    <source>
        <strain evidence="2 3">DSM 26736</strain>
    </source>
</reference>
<dbReference type="SUPFAM" id="SSF55166">
    <property type="entry name" value="Hedgehog/DD-peptidase"/>
    <property type="match status" value="1"/>
</dbReference>
<evidence type="ECO:0000256" key="1">
    <source>
        <dbReference type="SAM" id="MobiDB-lite"/>
    </source>
</evidence>
<comment type="caution">
    <text evidence="2">The sequence shown here is derived from an EMBL/GenBank/DDBJ whole genome shotgun (WGS) entry which is preliminary data.</text>
</comment>
<accession>A0A840YQT0</accession>
<dbReference type="InterPro" id="IPR009045">
    <property type="entry name" value="Zn_M74/Hedgehog-like"/>
</dbReference>
<dbReference type="AlphaFoldDB" id="A0A840YQT0"/>
<sequence length="158" mass="17362">MDKNTKAFVLSARSLRALEGVDERLVRVVKRAIELTSVDFMVVEGVRTREQCRINYGKGRTATECLAKGIPASYARPGLARVTWLNNPYASKHVTGLAVDLLPAPYDWKNLANFDAVAKAMFAAAKELGIAIRSGADWDADGKPRERGETDSPHFELA</sequence>
<dbReference type="Proteomes" id="UP000527143">
    <property type="component" value="Unassembled WGS sequence"/>
</dbReference>
<gene>
    <name evidence="2" type="ORF">FHT02_002073</name>
</gene>
<dbReference type="EMBL" id="JACIJF010000005">
    <property type="protein sequence ID" value="MBB5710833.1"/>
    <property type="molecule type" value="Genomic_DNA"/>
</dbReference>
<organism evidence="2 3">
    <name type="scientific">Sphingomonas xinjiangensis</name>
    <dbReference type="NCBI Taxonomy" id="643568"/>
    <lineage>
        <taxon>Bacteria</taxon>
        <taxon>Pseudomonadati</taxon>
        <taxon>Pseudomonadota</taxon>
        <taxon>Alphaproteobacteria</taxon>
        <taxon>Sphingomonadales</taxon>
        <taxon>Sphingomonadaceae</taxon>
        <taxon>Sphingomonas</taxon>
    </lineage>
</organism>
<dbReference type="Gene3D" id="3.30.1380.10">
    <property type="match status" value="1"/>
</dbReference>
<dbReference type="EC" id="3.4.-.-" evidence="2"/>
<keyword evidence="2" id="KW-0378">Hydrolase</keyword>
<name>A0A840YQT0_9SPHN</name>
<evidence type="ECO:0000313" key="3">
    <source>
        <dbReference type="Proteomes" id="UP000527143"/>
    </source>
</evidence>
<feature type="compositionally biased region" description="Basic and acidic residues" evidence="1">
    <location>
        <begin position="140"/>
        <end position="158"/>
    </location>
</feature>
<proteinExistence type="predicted"/>
<dbReference type="GO" id="GO:0016787">
    <property type="term" value="F:hydrolase activity"/>
    <property type="evidence" value="ECO:0007669"/>
    <property type="project" value="UniProtKB-KW"/>
</dbReference>